<dbReference type="AlphaFoldDB" id="A0A5B7J9H7"/>
<sequence length="83" mass="9356">MHPSSCSLTLPGTLEPWNPGILESSCPSLQRKHIPLEPHLECPSWNTRPLRAVLESSVEISLFHKAVLNHRVLVILSLEPDWN</sequence>
<name>A0A5B7J9H7_PORTR</name>
<dbReference type="Proteomes" id="UP000324222">
    <property type="component" value="Unassembled WGS sequence"/>
</dbReference>
<organism evidence="1 2">
    <name type="scientific">Portunus trituberculatus</name>
    <name type="common">Swimming crab</name>
    <name type="synonym">Neptunus trituberculatus</name>
    <dbReference type="NCBI Taxonomy" id="210409"/>
    <lineage>
        <taxon>Eukaryota</taxon>
        <taxon>Metazoa</taxon>
        <taxon>Ecdysozoa</taxon>
        <taxon>Arthropoda</taxon>
        <taxon>Crustacea</taxon>
        <taxon>Multicrustacea</taxon>
        <taxon>Malacostraca</taxon>
        <taxon>Eumalacostraca</taxon>
        <taxon>Eucarida</taxon>
        <taxon>Decapoda</taxon>
        <taxon>Pleocyemata</taxon>
        <taxon>Brachyura</taxon>
        <taxon>Eubrachyura</taxon>
        <taxon>Portunoidea</taxon>
        <taxon>Portunidae</taxon>
        <taxon>Portuninae</taxon>
        <taxon>Portunus</taxon>
    </lineage>
</organism>
<comment type="caution">
    <text evidence="1">The sequence shown here is derived from an EMBL/GenBank/DDBJ whole genome shotgun (WGS) entry which is preliminary data.</text>
</comment>
<evidence type="ECO:0000313" key="1">
    <source>
        <dbReference type="EMBL" id="MPC89568.1"/>
    </source>
</evidence>
<keyword evidence="2" id="KW-1185">Reference proteome</keyword>
<proteinExistence type="predicted"/>
<evidence type="ECO:0000313" key="2">
    <source>
        <dbReference type="Proteomes" id="UP000324222"/>
    </source>
</evidence>
<accession>A0A5B7J9H7</accession>
<gene>
    <name evidence="1" type="ORF">E2C01_084522</name>
</gene>
<reference evidence="1 2" key="1">
    <citation type="submission" date="2019-05" db="EMBL/GenBank/DDBJ databases">
        <title>Another draft genome of Portunus trituberculatus and its Hox gene families provides insights of decapod evolution.</title>
        <authorList>
            <person name="Jeong J.-H."/>
            <person name="Song I."/>
            <person name="Kim S."/>
            <person name="Choi T."/>
            <person name="Kim D."/>
            <person name="Ryu S."/>
            <person name="Kim W."/>
        </authorList>
    </citation>
    <scope>NUCLEOTIDE SEQUENCE [LARGE SCALE GENOMIC DNA]</scope>
    <source>
        <tissue evidence="1">Muscle</tissue>
    </source>
</reference>
<dbReference type="EMBL" id="VSRR010081458">
    <property type="protein sequence ID" value="MPC89568.1"/>
    <property type="molecule type" value="Genomic_DNA"/>
</dbReference>
<protein>
    <submittedName>
        <fullName evidence="1">Uncharacterized protein</fullName>
    </submittedName>
</protein>